<evidence type="ECO:0000313" key="3">
    <source>
        <dbReference type="EMBL" id="SKA96749.1"/>
    </source>
</evidence>
<dbReference type="EMBL" id="FUYC01000028">
    <property type="protein sequence ID" value="SKA96749.1"/>
    <property type="molecule type" value="Genomic_DNA"/>
</dbReference>
<dbReference type="InterPro" id="IPR017969">
    <property type="entry name" value="Heavy-metal-associated_CS"/>
</dbReference>
<proteinExistence type="predicted"/>
<evidence type="ECO:0000313" key="4">
    <source>
        <dbReference type="Proteomes" id="UP000190027"/>
    </source>
</evidence>
<dbReference type="GO" id="GO:0005507">
    <property type="term" value="F:copper ion binding"/>
    <property type="evidence" value="ECO:0007669"/>
    <property type="project" value="InterPro"/>
</dbReference>
<dbReference type="PROSITE" id="PS50846">
    <property type="entry name" value="HMA_2"/>
    <property type="match status" value="1"/>
</dbReference>
<keyword evidence="1" id="KW-0479">Metal-binding</keyword>
<evidence type="ECO:0000259" key="2">
    <source>
        <dbReference type="PROSITE" id="PS50846"/>
    </source>
</evidence>
<organism evidence="3 4">
    <name type="scientific">Paucidesulfovibrio gracilis DSM 16080</name>
    <dbReference type="NCBI Taxonomy" id="1121449"/>
    <lineage>
        <taxon>Bacteria</taxon>
        <taxon>Pseudomonadati</taxon>
        <taxon>Thermodesulfobacteriota</taxon>
        <taxon>Desulfovibrionia</taxon>
        <taxon>Desulfovibrionales</taxon>
        <taxon>Desulfovibrionaceae</taxon>
        <taxon>Paucidesulfovibrio</taxon>
    </lineage>
</organism>
<dbReference type="STRING" id="1121449.SAMN02745704_02774"/>
<dbReference type="PRINTS" id="PR00944">
    <property type="entry name" value="CUEXPORT"/>
</dbReference>
<dbReference type="AlphaFoldDB" id="A0A1T4Y4N9"/>
<name>A0A1T4Y4N9_9BACT</name>
<keyword evidence="4" id="KW-1185">Reference proteome</keyword>
<protein>
    <submittedName>
        <fullName evidence="3">Copper chaperone CopZ</fullName>
    </submittedName>
</protein>
<dbReference type="Pfam" id="PF00403">
    <property type="entry name" value="HMA"/>
    <property type="match status" value="1"/>
</dbReference>
<reference evidence="3 4" key="1">
    <citation type="submission" date="2017-02" db="EMBL/GenBank/DDBJ databases">
        <authorList>
            <person name="Peterson S.W."/>
        </authorList>
    </citation>
    <scope>NUCLEOTIDE SEQUENCE [LARGE SCALE GENOMIC DNA]</scope>
    <source>
        <strain evidence="3 4">DSM 16080</strain>
    </source>
</reference>
<dbReference type="Proteomes" id="UP000190027">
    <property type="component" value="Unassembled WGS sequence"/>
</dbReference>
<dbReference type="RefSeq" id="WP_078718316.1">
    <property type="nucleotide sequence ID" value="NZ_FUYC01000028.1"/>
</dbReference>
<dbReference type="CDD" id="cd00371">
    <property type="entry name" value="HMA"/>
    <property type="match status" value="1"/>
</dbReference>
<dbReference type="Gene3D" id="3.30.70.100">
    <property type="match status" value="1"/>
</dbReference>
<dbReference type="InterPro" id="IPR000428">
    <property type="entry name" value="Cu-bd"/>
</dbReference>
<dbReference type="PROSITE" id="PS01047">
    <property type="entry name" value="HMA_1"/>
    <property type="match status" value="1"/>
</dbReference>
<dbReference type="InterPro" id="IPR006121">
    <property type="entry name" value="HMA_dom"/>
</dbReference>
<dbReference type="GO" id="GO:0006825">
    <property type="term" value="P:copper ion transport"/>
    <property type="evidence" value="ECO:0007669"/>
    <property type="project" value="InterPro"/>
</dbReference>
<evidence type="ECO:0000256" key="1">
    <source>
        <dbReference type="ARBA" id="ARBA00022723"/>
    </source>
</evidence>
<sequence length="67" mass="7317">MQEKQITVKGMSCEHCRAAVTKAVQDVDGVENVTVNLDTGRVTYAADDEKDALIRQSVEQAGYDVES</sequence>
<dbReference type="SUPFAM" id="SSF55008">
    <property type="entry name" value="HMA, heavy metal-associated domain"/>
    <property type="match status" value="1"/>
</dbReference>
<dbReference type="OrthoDB" id="9801832at2"/>
<gene>
    <name evidence="3" type="ORF">SAMN02745704_02774</name>
</gene>
<accession>A0A1T4Y4N9</accession>
<feature type="domain" description="HMA" evidence="2">
    <location>
        <begin position="2"/>
        <end position="66"/>
    </location>
</feature>
<dbReference type="InterPro" id="IPR036163">
    <property type="entry name" value="HMA_dom_sf"/>
</dbReference>